<accession>A0A542XC53</accession>
<comment type="caution">
    <text evidence="2">The sequence shown here is derived from an EMBL/GenBank/DDBJ whole genome shotgun (WGS) entry which is preliminary data.</text>
</comment>
<proteinExistence type="predicted"/>
<evidence type="ECO:0000256" key="1">
    <source>
        <dbReference type="SAM" id="Phobius"/>
    </source>
</evidence>
<gene>
    <name evidence="2" type="ORF">FB554_1563</name>
</gene>
<sequence length="272" mass="26370">MGRRTLLAGAAAGGSVGAAAGAAVAGACVRLWSSVLPRVLQGPGWQRTNHAGRTVSLVEGPAVVAGCGVAAAGSPAAGLAALAAGGLGLWDDLAGDTSTKGLRGHLRALTRGEVTTGALKVIGLGVVGLVSAAATDRRVGLGTLAGAGVVAGTANLVNLFDLRPGRALKVTMLLGLPMAYGGGFGAGALLGTAVAALPEDLRGERMLGDTGANALGALAGALALEQLGTRGRVGALAALAALTLASERVSFTDVIAGHAPLRALDEWGRSAA</sequence>
<protein>
    <recommendedName>
        <fullName evidence="4">UDP-N-acetylmuramyl pentapeptide phosphotransferase/UDP-N-acetylglucosamine-1-phosphate transferase</fullName>
    </recommendedName>
</protein>
<keyword evidence="3" id="KW-1185">Reference proteome</keyword>
<evidence type="ECO:0000313" key="3">
    <source>
        <dbReference type="Proteomes" id="UP000318336"/>
    </source>
</evidence>
<feature type="transmembrane region" description="Helical" evidence="1">
    <location>
        <begin position="141"/>
        <end position="160"/>
    </location>
</feature>
<evidence type="ECO:0000313" key="2">
    <source>
        <dbReference type="EMBL" id="TQL33420.1"/>
    </source>
</evidence>
<dbReference type="PROSITE" id="PS51257">
    <property type="entry name" value="PROKAR_LIPOPROTEIN"/>
    <property type="match status" value="1"/>
</dbReference>
<keyword evidence="1" id="KW-0812">Transmembrane</keyword>
<organism evidence="2 3">
    <name type="scientific">Barrientosiimonas humi</name>
    <dbReference type="NCBI Taxonomy" id="999931"/>
    <lineage>
        <taxon>Bacteria</taxon>
        <taxon>Bacillati</taxon>
        <taxon>Actinomycetota</taxon>
        <taxon>Actinomycetes</taxon>
        <taxon>Micrococcales</taxon>
        <taxon>Dermacoccaceae</taxon>
        <taxon>Barrientosiimonas</taxon>
    </lineage>
</organism>
<feature type="transmembrane region" description="Helical" evidence="1">
    <location>
        <begin position="117"/>
        <end position="134"/>
    </location>
</feature>
<feature type="transmembrane region" description="Helical" evidence="1">
    <location>
        <begin position="172"/>
        <end position="197"/>
    </location>
</feature>
<reference evidence="2 3" key="1">
    <citation type="submission" date="2019-06" db="EMBL/GenBank/DDBJ databases">
        <title>Sequencing the genomes of 1000 actinobacteria strains.</title>
        <authorList>
            <person name="Klenk H.-P."/>
        </authorList>
    </citation>
    <scope>NUCLEOTIDE SEQUENCE [LARGE SCALE GENOMIC DNA]</scope>
    <source>
        <strain evidence="2 3">DSM 24617</strain>
    </source>
</reference>
<keyword evidence="1" id="KW-1133">Transmembrane helix</keyword>
<keyword evidence="1" id="KW-0472">Membrane</keyword>
<dbReference type="EMBL" id="VFOK01000001">
    <property type="protein sequence ID" value="TQL33420.1"/>
    <property type="molecule type" value="Genomic_DNA"/>
</dbReference>
<dbReference type="RefSeq" id="WP_236022335.1">
    <property type="nucleotide sequence ID" value="NZ_CAJTBP010000001.1"/>
</dbReference>
<dbReference type="InterPro" id="IPR006311">
    <property type="entry name" value="TAT_signal"/>
</dbReference>
<evidence type="ECO:0008006" key="4">
    <source>
        <dbReference type="Google" id="ProtNLM"/>
    </source>
</evidence>
<dbReference type="Proteomes" id="UP000318336">
    <property type="component" value="Unassembled WGS sequence"/>
</dbReference>
<dbReference type="PROSITE" id="PS51318">
    <property type="entry name" value="TAT"/>
    <property type="match status" value="1"/>
</dbReference>
<dbReference type="AlphaFoldDB" id="A0A542XC53"/>
<name>A0A542XC53_9MICO</name>